<dbReference type="GO" id="GO:0007266">
    <property type="term" value="P:Rho protein signal transduction"/>
    <property type="evidence" value="ECO:0007669"/>
    <property type="project" value="TreeGrafter"/>
</dbReference>
<dbReference type="GO" id="GO:0003779">
    <property type="term" value="F:actin binding"/>
    <property type="evidence" value="ECO:0007669"/>
    <property type="project" value="TreeGrafter"/>
</dbReference>
<evidence type="ECO:0000313" key="3">
    <source>
        <dbReference type="Proteomes" id="UP000281553"/>
    </source>
</evidence>
<accession>A0A3P6QHP3</accession>
<name>A0A3P6QHP3_DIBLA</name>
<reference evidence="2 3" key="1">
    <citation type="submission" date="2018-11" db="EMBL/GenBank/DDBJ databases">
        <authorList>
            <consortium name="Pathogen Informatics"/>
        </authorList>
    </citation>
    <scope>NUCLEOTIDE SEQUENCE [LARGE SCALE GENOMIC DNA]</scope>
</reference>
<dbReference type="Pfam" id="PF22975">
    <property type="entry name" value="EPS8_2nd"/>
    <property type="match status" value="1"/>
</dbReference>
<dbReference type="GO" id="GO:0031982">
    <property type="term" value="C:vesicle"/>
    <property type="evidence" value="ECO:0007669"/>
    <property type="project" value="TreeGrafter"/>
</dbReference>
<dbReference type="GO" id="GO:1900029">
    <property type="term" value="P:positive regulation of ruffle assembly"/>
    <property type="evidence" value="ECO:0007669"/>
    <property type="project" value="TreeGrafter"/>
</dbReference>
<proteinExistence type="predicted"/>
<dbReference type="InterPro" id="IPR055093">
    <property type="entry name" value="EPS8_2nd"/>
</dbReference>
<dbReference type="AlphaFoldDB" id="A0A3P6QHP3"/>
<evidence type="ECO:0000313" key="2">
    <source>
        <dbReference type="EMBL" id="VDK30068.1"/>
    </source>
</evidence>
<organism evidence="2 3">
    <name type="scientific">Dibothriocephalus latus</name>
    <name type="common">Fish tapeworm</name>
    <name type="synonym">Diphyllobothrium latum</name>
    <dbReference type="NCBI Taxonomy" id="60516"/>
    <lineage>
        <taxon>Eukaryota</taxon>
        <taxon>Metazoa</taxon>
        <taxon>Spiralia</taxon>
        <taxon>Lophotrochozoa</taxon>
        <taxon>Platyhelminthes</taxon>
        <taxon>Cestoda</taxon>
        <taxon>Eucestoda</taxon>
        <taxon>Diphyllobothriidea</taxon>
        <taxon>Diphyllobothriidae</taxon>
        <taxon>Dibothriocephalus</taxon>
    </lineage>
</organism>
<dbReference type="GO" id="GO:0035023">
    <property type="term" value="P:regulation of Rho protein signal transduction"/>
    <property type="evidence" value="ECO:0007669"/>
    <property type="project" value="TreeGrafter"/>
</dbReference>
<dbReference type="GO" id="GO:0032587">
    <property type="term" value="C:ruffle membrane"/>
    <property type="evidence" value="ECO:0007669"/>
    <property type="project" value="TreeGrafter"/>
</dbReference>
<dbReference type="PANTHER" id="PTHR12287">
    <property type="entry name" value="EPIDERMAL GROWTH FACTOR RECEPTOR KINASE SUBSTRATE EPS8-RELATED PROTEIN"/>
    <property type="match status" value="1"/>
</dbReference>
<protein>
    <recommendedName>
        <fullName evidence="1">EPS8 spectrin-like domain-containing protein</fullName>
    </recommendedName>
</protein>
<gene>
    <name evidence="2" type="ORF">DILT_LOCUS97</name>
</gene>
<evidence type="ECO:0000259" key="1">
    <source>
        <dbReference type="Pfam" id="PF22975"/>
    </source>
</evidence>
<dbReference type="Proteomes" id="UP000281553">
    <property type="component" value="Unassembled WGS sequence"/>
</dbReference>
<dbReference type="OrthoDB" id="4680325at2759"/>
<dbReference type="EMBL" id="UYRU01000363">
    <property type="protein sequence ID" value="VDK30068.1"/>
    <property type="molecule type" value="Genomic_DNA"/>
</dbReference>
<dbReference type="InterPro" id="IPR039801">
    <property type="entry name" value="EPS8-like"/>
</dbReference>
<feature type="domain" description="EPS8 spectrin-like" evidence="1">
    <location>
        <begin position="138"/>
        <end position="280"/>
    </location>
</feature>
<sequence length="312" mass="35210">MGETIRAQHVASFLEHEGPMTNNDIMQNLRTVTRLPDANFLDCRLEIVEDEYLTIWIDSEADPSECFDLRCIDEVQGLSTKKNDQHLLVFRFRASELTNGECPDEVHIFELGTEANLKWATDTIGIAAENASDTGLLEELNRLLAEIESFEANLHDALTFQIPGSGKIDRSLWRDSLSPPSYETAVRNIQNIRTCINYTAELGDLITDPGPGELLNRLFESLWWIQKICDSNRVVQYNPNMIRSVSKPPFTDRSLSLLMRYLEPQNKAYWSSLGDAWTQPGLVVAKQKNVSEAARELSVNVGDILEGHNAVI</sequence>
<keyword evidence="3" id="KW-1185">Reference proteome</keyword>
<dbReference type="PANTHER" id="PTHR12287:SF19">
    <property type="entry name" value="EPIDERMAL GROWTH FACTOR RECEPTOR KINASE SUBSTRATE 8-LIKE PROTEIN 1"/>
    <property type="match status" value="1"/>
</dbReference>